<dbReference type="EMBL" id="BAAAEW010000047">
    <property type="protein sequence ID" value="GAA0767964.1"/>
    <property type="molecule type" value="Genomic_DNA"/>
</dbReference>
<dbReference type="InterPro" id="IPR014710">
    <property type="entry name" value="RmlC-like_jellyroll"/>
</dbReference>
<dbReference type="InterPro" id="IPR018490">
    <property type="entry name" value="cNMP-bd_dom_sf"/>
</dbReference>
<name>A0ABN1KIJ9_9BURK</name>
<keyword evidence="2" id="KW-1185">Reference proteome</keyword>
<evidence type="ECO:0000313" key="1">
    <source>
        <dbReference type="EMBL" id="GAA0767964.1"/>
    </source>
</evidence>
<organism evidence="1 2">
    <name type="scientific">Ideonella azotifigens</name>
    <dbReference type="NCBI Taxonomy" id="513160"/>
    <lineage>
        <taxon>Bacteria</taxon>
        <taxon>Pseudomonadati</taxon>
        <taxon>Pseudomonadota</taxon>
        <taxon>Betaproteobacteria</taxon>
        <taxon>Burkholderiales</taxon>
        <taxon>Sphaerotilaceae</taxon>
        <taxon>Ideonella</taxon>
    </lineage>
</organism>
<dbReference type="Gene3D" id="2.60.120.10">
    <property type="entry name" value="Jelly Rolls"/>
    <property type="match status" value="1"/>
</dbReference>
<proteinExistence type="predicted"/>
<accession>A0ABN1KIJ9</accession>
<reference evidence="1 2" key="1">
    <citation type="journal article" date="2019" name="Int. J. Syst. Evol. Microbiol.">
        <title>The Global Catalogue of Microorganisms (GCM) 10K type strain sequencing project: providing services to taxonomists for standard genome sequencing and annotation.</title>
        <authorList>
            <consortium name="The Broad Institute Genomics Platform"/>
            <consortium name="The Broad Institute Genome Sequencing Center for Infectious Disease"/>
            <person name="Wu L."/>
            <person name="Ma J."/>
        </authorList>
    </citation>
    <scope>NUCLEOTIDE SEQUENCE [LARGE SCALE GENOMIC DNA]</scope>
    <source>
        <strain evidence="1 2">JCM 15503</strain>
    </source>
</reference>
<evidence type="ECO:0008006" key="3">
    <source>
        <dbReference type="Google" id="ProtNLM"/>
    </source>
</evidence>
<protein>
    <recommendedName>
        <fullName evidence="3">Crp/Fnr family transcriptional regulator</fullName>
    </recommendedName>
</protein>
<gene>
    <name evidence="1" type="ORF">GCM10009107_57380</name>
</gene>
<evidence type="ECO:0000313" key="2">
    <source>
        <dbReference type="Proteomes" id="UP001500279"/>
    </source>
</evidence>
<comment type="caution">
    <text evidence="1">The sequence shown here is derived from an EMBL/GenBank/DDBJ whole genome shotgun (WGS) entry which is preliminary data.</text>
</comment>
<dbReference type="SUPFAM" id="SSF51206">
    <property type="entry name" value="cAMP-binding domain-like"/>
    <property type="match status" value="1"/>
</dbReference>
<sequence length="132" mass="15456">MKACHYTESGSERVKEFYFPGEFCFLYLSWLTGQPASYQIEAAEDSVVTEIPLSWLDTRDAEATVLRLLRMQLAFKERKEEMFLLHSPAQRYQYVLKHFPVWTSLLSQKQLAAYIGITEVSLSRIRGRLNKR</sequence>
<dbReference type="Proteomes" id="UP001500279">
    <property type="component" value="Unassembled WGS sequence"/>
</dbReference>